<gene>
    <name evidence="2" type="ORF">CPLU01_05869</name>
</gene>
<comment type="caution">
    <text evidence="2">The sequence shown here is derived from an EMBL/GenBank/DDBJ whole genome shotgun (WGS) entry which is preliminary data.</text>
</comment>
<feature type="signal peptide" evidence="1">
    <location>
        <begin position="1"/>
        <end position="22"/>
    </location>
</feature>
<organism evidence="2 3">
    <name type="scientific">Colletotrichum plurivorum</name>
    <dbReference type="NCBI Taxonomy" id="2175906"/>
    <lineage>
        <taxon>Eukaryota</taxon>
        <taxon>Fungi</taxon>
        <taxon>Dikarya</taxon>
        <taxon>Ascomycota</taxon>
        <taxon>Pezizomycotina</taxon>
        <taxon>Sordariomycetes</taxon>
        <taxon>Hypocreomycetidae</taxon>
        <taxon>Glomerellales</taxon>
        <taxon>Glomerellaceae</taxon>
        <taxon>Colletotrichum</taxon>
        <taxon>Colletotrichum orchidearum species complex</taxon>
    </lineage>
</organism>
<proteinExistence type="predicted"/>
<reference evidence="2" key="1">
    <citation type="journal article" date="2020" name="Phytopathology">
        <title>Genome Sequence Resources of Colletotrichum truncatum, C. plurivorum, C. musicola, and C. sojae: Four Species Pathogenic to Soybean (Glycine max).</title>
        <authorList>
            <person name="Rogerio F."/>
            <person name="Boufleur T.R."/>
            <person name="Ciampi-Guillardi M."/>
            <person name="Sukno S.A."/>
            <person name="Thon M.R."/>
            <person name="Massola Junior N.S."/>
            <person name="Baroncelli R."/>
        </authorList>
    </citation>
    <scope>NUCLEOTIDE SEQUENCE</scope>
    <source>
        <strain evidence="2">LFN00145</strain>
    </source>
</reference>
<evidence type="ECO:0000256" key="1">
    <source>
        <dbReference type="SAM" id="SignalP"/>
    </source>
</evidence>
<protein>
    <submittedName>
        <fullName evidence="2">Secreted protein</fullName>
    </submittedName>
</protein>
<keyword evidence="3" id="KW-1185">Reference proteome</keyword>
<sequence length="207" mass="22043">MKNIVAAFTFVAAVALASPAPAENGLYFRTAEEVAAADLPIVDLEFTGPITVGGPNVTLSGTAESIYNQIMKLNPEYDGKDFGSSEYDGLNERGLEARQGNFDCGWGGRIGNWHTQCIEGLRYLRDLGTAWCGAARGACARVSCSHGCGMFLCNTHNAHLNVHCGDIQKDMTAISDNCGRSLGGQIWIVNGRRIFGSHYTGLGSASC</sequence>
<evidence type="ECO:0000313" key="3">
    <source>
        <dbReference type="Proteomes" id="UP000654918"/>
    </source>
</evidence>
<keyword evidence="1" id="KW-0732">Signal</keyword>
<name>A0A8H6KKT8_9PEZI</name>
<feature type="chain" id="PRO_5034654337" evidence="1">
    <location>
        <begin position="23"/>
        <end position="207"/>
    </location>
</feature>
<evidence type="ECO:0000313" key="2">
    <source>
        <dbReference type="EMBL" id="KAF6832920.1"/>
    </source>
</evidence>
<dbReference type="AlphaFoldDB" id="A0A8H6KKT8"/>
<accession>A0A8H6KKT8</accession>
<dbReference type="Proteomes" id="UP000654918">
    <property type="component" value="Unassembled WGS sequence"/>
</dbReference>
<dbReference type="EMBL" id="WIGO01000064">
    <property type="protein sequence ID" value="KAF6832920.1"/>
    <property type="molecule type" value="Genomic_DNA"/>
</dbReference>